<keyword evidence="3" id="KW-0233">DNA recombination</keyword>
<proteinExistence type="inferred from homology"/>
<dbReference type="GO" id="GO:0006312">
    <property type="term" value="P:mitotic recombination"/>
    <property type="evidence" value="ECO:0007669"/>
    <property type="project" value="TreeGrafter"/>
</dbReference>
<dbReference type="GO" id="GO:0005634">
    <property type="term" value="C:nucleus"/>
    <property type="evidence" value="ECO:0007669"/>
    <property type="project" value="TreeGrafter"/>
</dbReference>
<dbReference type="PANTHER" id="PTHR12132">
    <property type="entry name" value="DNA REPAIR AND RECOMBINATION PROTEIN RAD52, RAD59"/>
    <property type="match status" value="1"/>
</dbReference>
<organism evidence="5 6">
    <name type="scientific">Mycena metata</name>
    <dbReference type="NCBI Taxonomy" id="1033252"/>
    <lineage>
        <taxon>Eukaryota</taxon>
        <taxon>Fungi</taxon>
        <taxon>Dikarya</taxon>
        <taxon>Basidiomycota</taxon>
        <taxon>Agaricomycotina</taxon>
        <taxon>Agaricomycetes</taxon>
        <taxon>Agaricomycetidae</taxon>
        <taxon>Agaricales</taxon>
        <taxon>Marasmiineae</taxon>
        <taxon>Mycenaceae</taxon>
        <taxon>Mycena</taxon>
    </lineage>
</organism>
<dbReference type="InterPro" id="IPR007232">
    <property type="entry name" value="Rad52_Rad59_Rad22"/>
</dbReference>
<dbReference type="PANTHER" id="PTHR12132:SF1">
    <property type="entry name" value="DNA REPAIR PROTEIN RAD52 HOMOLOG"/>
    <property type="match status" value="1"/>
</dbReference>
<sequence length="128" mass="14298">MSESTYDPVNRLQTKLNQKFGPEFISQRPGPSGGPKLTYAEAGRRHGGTMRVTLKEGVFHEDVGYGMFENAKAKGMALDKCEKEAVTEGLKRTLRTFGSVLGNCLYDKQYTKIKVPPIKLEKSELTRI</sequence>
<keyword evidence="6" id="KW-1185">Reference proteome</keyword>
<name>A0AAD7J7I4_9AGAR</name>
<gene>
    <name evidence="5" type="ORF">B0H16DRAFT_1674749</name>
</gene>
<keyword evidence="2" id="KW-0227">DNA damage</keyword>
<evidence type="ECO:0000313" key="6">
    <source>
        <dbReference type="Proteomes" id="UP001215598"/>
    </source>
</evidence>
<evidence type="ECO:0000256" key="3">
    <source>
        <dbReference type="ARBA" id="ARBA00023172"/>
    </source>
</evidence>
<dbReference type="InterPro" id="IPR041247">
    <property type="entry name" value="Rad52_fam"/>
</dbReference>
<dbReference type="AlphaFoldDB" id="A0AAD7J7I4"/>
<dbReference type="GO" id="GO:0000724">
    <property type="term" value="P:double-strand break repair via homologous recombination"/>
    <property type="evidence" value="ECO:0007669"/>
    <property type="project" value="TreeGrafter"/>
</dbReference>
<evidence type="ECO:0000256" key="4">
    <source>
        <dbReference type="ARBA" id="ARBA00023204"/>
    </source>
</evidence>
<keyword evidence="4" id="KW-0234">DNA repair</keyword>
<dbReference type="EMBL" id="JARKIB010000047">
    <property type="protein sequence ID" value="KAJ7756176.1"/>
    <property type="molecule type" value="Genomic_DNA"/>
</dbReference>
<dbReference type="Gene3D" id="3.30.390.80">
    <property type="entry name" value="DNA repair protein Rad52/59/22"/>
    <property type="match status" value="1"/>
</dbReference>
<dbReference type="SUPFAM" id="SSF54768">
    <property type="entry name" value="dsRNA-binding domain-like"/>
    <property type="match status" value="1"/>
</dbReference>
<evidence type="ECO:0000256" key="2">
    <source>
        <dbReference type="ARBA" id="ARBA00022763"/>
    </source>
</evidence>
<dbReference type="Proteomes" id="UP001215598">
    <property type="component" value="Unassembled WGS sequence"/>
</dbReference>
<comment type="caution">
    <text evidence="5">The sequence shown here is derived from an EMBL/GenBank/DDBJ whole genome shotgun (WGS) entry which is preliminary data.</text>
</comment>
<dbReference type="InterPro" id="IPR042525">
    <property type="entry name" value="Rad52_Rad59_Rad22_sf"/>
</dbReference>
<protein>
    <submittedName>
        <fullName evidence="5">Rad52 22 double-strand break repair protein</fullName>
    </submittedName>
</protein>
<evidence type="ECO:0000256" key="1">
    <source>
        <dbReference type="ARBA" id="ARBA00006638"/>
    </source>
</evidence>
<comment type="similarity">
    <text evidence="1">Belongs to the RAD52 family.</text>
</comment>
<dbReference type="GO" id="GO:0045002">
    <property type="term" value="P:double-strand break repair via single-strand annealing"/>
    <property type="evidence" value="ECO:0007669"/>
    <property type="project" value="TreeGrafter"/>
</dbReference>
<evidence type="ECO:0000313" key="5">
    <source>
        <dbReference type="EMBL" id="KAJ7756176.1"/>
    </source>
</evidence>
<reference evidence="5" key="1">
    <citation type="submission" date="2023-03" db="EMBL/GenBank/DDBJ databases">
        <title>Massive genome expansion in bonnet fungi (Mycena s.s.) driven by repeated elements and novel gene families across ecological guilds.</title>
        <authorList>
            <consortium name="Lawrence Berkeley National Laboratory"/>
            <person name="Harder C.B."/>
            <person name="Miyauchi S."/>
            <person name="Viragh M."/>
            <person name="Kuo A."/>
            <person name="Thoen E."/>
            <person name="Andreopoulos B."/>
            <person name="Lu D."/>
            <person name="Skrede I."/>
            <person name="Drula E."/>
            <person name="Henrissat B."/>
            <person name="Morin E."/>
            <person name="Kohler A."/>
            <person name="Barry K."/>
            <person name="LaButti K."/>
            <person name="Morin E."/>
            <person name="Salamov A."/>
            <person name="Lipzen A."/>
            <person name="Mereny Z."/>
            <person name="Hegedus B."/>
            <person name="Baldrian P."/>
            <person name="Stursova M."/>
            <person name="Weitz H."/>
            <person name="Taylor A."/>
            <person name="Grigoriev I.V."/>
            <person name="Nagy L.G."/>
            <person name="Martin F."/>
            <person name="Kauserud H."/>
        </authorList>
    </citation>
    <scope>NUCLEOTIDE SEQUENCE</scope>
    <source>
        <strain evidence="5">CBHHK182m</strain>
    </source>
</reference>
<accession>A0AAD7J7I4</accession>
<dbReference type="Pfam" id="PF04098">
    <property type="entry name" value="Rad52_Rad22"/>
    <property type="match status" value="1"/>
</dbReference>